<accession>A0ABU9QM46</accession>
<organism evidence="1 2">
    <name type="scientific">Paraburkholderia sabiae</name>
    <dbReference type="NCBI Taxonomy" id="273251"/>
    <lineage>
        <taxon>Bacteria</taxon>
        <taxon>Pseudomonadati</taxon>
        <taxon>Pseudomonadota</taxon>
        <taxon>Betaproteobacteria</taxon>
        <taxon>Burkholderiales</taxon>
        <taxon>Burkholderiaceae</taxon>
        <taxon>Paraburkholderia</taxon>
    </lineage>
</organism>
<name>A0ABU9QM46_9BURK</name>
<evidence type="ECO:0000313" key="2">
    <source>
        <dbReference type="Proteomes" id="UP001494588"/>
    </source>
</evidence>
<sequence>MISGIAVAGEPVDASAFDISGVRLGMSPEQVADALITRFHVKRTSLTITKQVPLALHKEAVTDIAFEKNPGERVSVHFETKNPIDVKSPMAADMISYNVPLTSENRTGMHDGAIKKYGPPAVHSAAGDGWCLDSTIMACKTNQARLTLEGTALRLFDDRYLDRRNQLLKQQANRTPSL</sequence>
<evidence type="ECO:0000313" key="1">
    <source>
        <dbReference type="EMBL" id="MEM5290492.1"/>
    </source>
</evidence>
<proteinExistence type="predicted"/>
<dbReference type="RefSeq" id="WP_201659241.1">
    <property type="nucleotide sequence ID" value="NZ_CAJHCS010000034.1"/>
</dbReference>
<dbReference type="Proteomes" id="UP001494588">
    <property type="component" value="Unassembled WGS sequence"/>
</dbReference>
<keyword evidence="2" id="KW-1185">Reference proteome</keyword>
<dbReference type="EMBL" id="JAZHGC010000037">
    <property type="protein sequence ID" value="MEM5290492.1"/>
    <property type="molecule type" value="Genomic_DNA"/>
</dbReference>
<comment type="caution">
    <text evidence="1">The sequence shown here is derived from an EMBL/GenBank/DDBJ whole genome shotgun (WGS) entry which is preliminary data.</text>
</comment>
<gene>
    <name evidence="1" type="ORF">V4C55_32695</name>
</gene>
<protein>
    <submittedName>
        <fullName evidence="1">Uncharacterized protein</fullName>
    </submittedName>
</protein>
<reference evidence="1 2" key="1">
    <citation type="submission" date="2024-01" db="EMBL/GenBank/DDBJ databases">
        <title>The diversity of rhizobia nodulating Mimosa spp. in eleven states of Brazil covering several biomes is determined by host plant, location, and edaphic factors.</title>
        <authorList>
            <person name="Rouws L."/>
            <person name="Barauna A."/>
            <person name="Beukes C."/>
            <person name="De Faria S.M."/>
            <person name="Gross E."/>
            <person name="Dos Reis Junior F.B."/>
            <person name="Simon M."/>
            <person name="Maluk M."/>
            <person name="Odee D.W."/>
            <person name="Kenicer G."/>
            <person name="Young J.P.W."/>
            <person name="Reis V.M."/>
            <person name="Zilli J."/>
            <person name="James E.K."/>
        </authorList>
    </citation>
    <scope>NUCLEOTIDE SEQUENCE [LARGE SCALE GENOMIC DNA]</scope>
    <source>
        <strain evidence="1 2">JPY77</strain>
    </source>
</reference>